<evidence type="ECO:0000313" key="10">
    <source>
        <dbReference type="EMBL" id="EFM00759.1"/>
    </source>
</evidence>
<dbReference type="InterPro" id="IPR045867">
    <property type="entry name" value="DNA-dir_RpoC_beta_prime"/>
</dbReference>
<dbReference type="HAMAP" id="MF_01322">
    <property type="entry name" value="RNApol_bact_RpoC"/>
    <property type="match status" value="1"/>
</dbReference>
<proteinExistence type="inferred from homology"/>
<dbReference type="Proteomes" id="UP000004394">
    <property type="component" value="Unassembled WGS sequence"/>
</dbReference>
<protein>
    <recommendedName>
        <fullName evidence="7">DNA-directed RNA polymerase subunit beta'</fullName>
        <shortName evidence="7">RNAP subunit beta'</shortName>
        <ecNumber evidence="7">2.7.7.6</ecNumber>
    </recommendedName>
    <alternativeName>
        <fullName evidence="7">RNA polymerase subunit beta'</fullName>
    </alternativeName>
    <alternativeName>
        <fullName evidence="7">Transcriptase subunit beta'</fullName>
    </alternativeName>
</protein>
<dbReference type="Pfam" id="PF04997">
    <property type="entry name" value="RNA_pol_Rpb1_1"/>
    <property type="match status" value="1"/>
</dbReference>
<evidence type="ECO:0000256" key="2">
    <source>
        <dbReference type="ARBA" id="ARBA00022679"/>
    </source>
</evidence>
<evidence type="ECO:0000313" key="11">
    <source>
        <dbReference type="Proteomes" id="UP000004394"/>
    </source>
</evidence>
<reference evidence="10" key="1">
    <citation type="submission" date="2010-07" db="EMBL/GenBank/DDBJ databases">
        <authorList>
            <person name="Muzny D."/>
            <person name="Qin X."/>
            <person name="Deng J."/>
            <person name="Jiang H."/>
            <person name="Liu Y."/>
            <person name="Qu J."/>
            <person name="Song X.-Z."/>
            <person name="Zhang L."/>
            <person name="Thornton R."/>
            <person name="Coyle M."/>
            <person name="Francisco L."/>
            <person name="Jackson L."/>
            <person name="Javaid M."/>
            <person name="Korchina V."/>
            <person name="Kovar C."/>
            <person name="Mata R."/>
            <person name="Mathew T."/>
            <person name="Ngo R."/>
            <person name="Nguyen L."/>
            <person name="Nguyen N."/>
            <person name="Okwuonu G."/>
            <person name="Ongeri F."/>
            <person name="Pham C."/>
            <person name="Simmons D."/>
            <person name="Wilczek-Boney K."/>
            <person name="Hale W."/>
            <person name="Jakkamsetti A."/>
            <person name="Pham P."/>
            <person name="Ruth R."/>
            <person name="San Lucas F."/>
            <person name="Warren J."/>
            <person name="Zhang J."/>
            <person name="Zhao Z."/>
            <person name="Zhou C."/>
            <person name="Zhu D."/>
            <person name="Lee S."/>
            <person name="Bess C."/>
            <person name="Blankenburg K."/>
            <person name="Forbes L."/>
            <person name="Fu Q."/>
            <person name="Gubbala S."/>
            <person name="Hirani K."/>
            <person name="Jayaseelan J.C."/>
            <person name="Lara F."/>
            <person name="Munidasa M."/>
            <person name="Palculict T."/>
            <person name="Patil S."/>
            <person name="Pu L.-L."/>
            <person name="Saada N."/>
            <person name="Tang L."/>
            <person name="Weissenberger G."/>
            <person name="Zhu Y."/>
            <person name="Hemphill L."/>
            <person name="Shang Y."/>
            <person name="Youmans B."/>
            <person name="Ayvaz T."/>
            <person name="Ross M."/>
            <person name="Santibanez J."/>
            <person name="Aqrawi P."/>
            <person name="Gross S."/>
            <person name="Joshi V."/>
            <person name="Fowler G."/>
            <person name="Nazareth L."/>
            <person name="Reid J."/>
            <person name="Worley K."/>
            <person name="Petrosino J."/>
            <person name="Highlander S."/>
            <person name="Gibbs R."/>
        </authorList>
    </citation>
    <scope>NUCLEOTIDE SEQUENCE [LARGE SCALE GENOMIC DNA]</scope>
    <source>
        <strain evidence="10">DSM 16973</strain>
    </source>
</reference>
<evidence type="ECO:0000256" key="8">
    <source>
        <dbReference type="RuleBase" id="RU004279"/>
    </source>
</evidence>
<keyword evidence="7" id="KW-0460">Magnesium</keyword>
<keyword evidence="1 7" id="KW-0240">DNA-directed RNA polymerase</keyword>
<feature type="binding site" evidence="7">
    <location>
        <position position="490"/>
    </location>
    <ligand>
        <name>Mg(2+)</name>
        <dbReference type="ChEBI" id="CHEBI:18420"/>
    </ligand>
</feature>
<dbReference type="PANTHER" id="PTHR19376">
    <property type="entry name" value="DNA-DIRECTED RNA POLYMERASE"/>
    <property type="match status" value="1"/>
</dbReference>
<dbReference type="InterPro" id="IPR007066">
    <property type="entry name" value="RNA_pol_Rpb1_3"/>
</dbReference>
<dbReference type="GO" id="GO:0003899">
    <property type="term" value="F:DNA-directed RNA polymerase activity"/>
    <property type="evidence" value="ECO:0007669"/>
    <property type="project" value="UniProtKB-UniRule"/>
</dbReference>
<dbReference type="EC" id="2.7.7.6" evidence="7"/>
<feature type="binding site" evidence="7">
    <location>
        <position position="828"/>
    </location>
    <ligand>
        <name>Zn(2+)</name>
        <dbReference type="ChEBI" id="CHEBI:29105"/>
        <label>2</label>
    </ligand>
</feature>
<dbReference type="PANTHER" id="PTHR19376:SF54">
    <property type="entry name" value="DNA-DIRECTED RNA POLYMERASE SUBUNIT BETA"/>
    <property type="match status" value="1"/>
</dbReference>
<feature type="binding site" evidence="7">
    <location>
        <position position="909"/>
    </location>
    <ligand>
        <name>Zn(2+)</name>
        <dbReference type="ChEBI" id="CHEBI:29105"/>
        <label>2</label>
    </ligand>
</feature>
<evidence type="ECO:0000256" key="3">
    <source>
        <dbReference type="ARBA" id="ARBA00022695"/>
    </source>
</evidence>
<feature type="binding site" evidence="7">
    <location>
        <position position="902"/>
    </location>
    <ligand>
        <name>Zn(2+)</name>
        <dbReference type="ChEBI" id="CHEBI:29105"/>
        <label>2</label>
    </ligand>
</feature>
<comment type="cofactor">
    <cofactor evidence="7">
        <name>Mg(2+)</name>
        <dbReference type="ChEBI" id="CHEBI:18420"/>
    </cofactor>
    <text evidence="7">Binds 1 Mg(2+) ion per subunit.</text>
</comment>
<comment type="catalytic activity">
    <reaction evidence="6 7 8">
        <text>RNA(n) + a ribonucleoside 5'-triphosphate = RNA(n+1) + diphosphate</text>
        <dbReference type="Rhea" id="RHEA:21248"/>
        <dbReference type="Rhea" id="RHEA-COMP:14527"/>
        <dbReference type="Rhea" id="RHEA-COMP:17342"/>
        <dbReference type="ChEBI" id="CHEBI:33019"/>
        <dbReference type="ChEBI" id="CHEBI:61557"/>
        <dbReference type="ChEBI" id="CHEBI:140395"/>
        <dbReference type="EC" id="2.7.7.6"/>
    </reaction>
</comment>
<dbReference type="EMBL" id="AEEI01000068">
    <property type="protein sequence ID" value="EFM00759.1"/>
    <property type="molecule type" value="Genomic_DNA"/>
</dbReference>
<dbReference type="InterPro" id="IPR042102">
    <property type="entry name" value="RNA_pol_Rpb1_3_sf"/>
</dbReference>
<comment type="similarity">
    <text evidence="7 8">Belongs to the RNA polymerase beta' chain family.</text>
</comment>
<dbReference type="Gene3D" id="1.10.274.100">
    <property type="entry name" value="RNA polymerase Rpb1, domain 3"/>
    <property type="match status" value="2"/>
</dbReference>
<dbReference type="Gene3D" id="2.40.50.100">
    <property type="match status" value="3"/>
</dbReference>
<dbReference type="Pfam" id="PF00623">
    <property type="entry name" value="RNA_pol_Rpb1_2"/>
    <property type="match status" value="2"/>
</dbReference>
<evidence type="ECO:0000256" key="7">
    <source>
        <dbReference type="HAMAP-Rule" id="MF_01322"/>
    </source>
</evidence>
<dbReference type="STRING" id="862515.HMPREF0658_2312"/>
<dbReference type="Pfam" id="PF05000">
    <property type="entry name" value="RNA_pol_Rpb1_4"/>
    <property type="match status" value="1"/>
</dbReference>
<keyword evidence="3 7" id="KW-0548">Nucleotidyltransferase</keyword>
<dbReference type="eggNOG" id="COG0086">
    <property type="taxonomic scope" value="Bacteria"/>
</dbReference>
<dbReference type="InterPro" id="IPR007081">
    <property type="entry name" value="RNA_pol_Rpb1_5"/>
</dbReference>
<feature type="binding site" evidence="7">
    <location>
        <position position="486"/>
    </location>
    <ligand>
        <name>Mg(2+)</name>
        <dbReference type="ChEBI" id="CHEBI:18420"/>
    </ligand>
</feature>
<feature type="binding site" evidence="7">
    <location>
        <position position="70"/>
    </location>
    <ligand>
        <name>Zn(2+)</name>
        <dbReference type="ChEBI" id="CHEBI:29105"/>
        <label>1</label>
    </ligand>
</feature>
<evidence type="ECO:0000256" key="4">
    <source>
        <dbReference type="ARBA" id="ARBA00022723"/>
    </source>
</evidence>
<dbReference type="InterPro" id="IPR044893">
    <property type="entry name" value="RNA_pol_Rpb1_clamp_domain"/>
</dbReference>
<keyword evidence="5 7" id="KW-0804">Transcription</keyword>
<feature type="binding site" evidence="7">
    <location>
        <position position="88"/>
    </location>
    <ligand>
        <name>Zn(2+)</name>
        <dbReference type="ChEBI" id="CHEBI:29105"/>
        <label>1</label>
    </ligand>
</feature>
<dbReference type="GO" id="GO:0000428">
    <property type="term" value="C:DNA-directed RNA polymerase complex"/>
    <property type="evidence" value="ECO:0007669"/>
    <property type="project" value="UniProtKB-KW"/>
</dbReference>
<evidence type="ECO:0000256" key="5">
    <source>
        <dbReference type="ARBA" id="ARBA00023163"/>
    </source>
</evidence>
<dbReference type="InterPro" id="IPR007080">
    <property type="entry name" value="RNA_pol_Rpb1_1"/>
</dbReference>
<evidence type="ECO:0000259" key="9">
    <source>
        <dbReference type="SMART" id="SM00663"/>
    </source>
</evidence>
<dbReference type="Gene3D" id="2.40.40.20">
    <property type="match status" value="1"/>
</dbReference>
<feature type="binding site" evidence="7">
    <location>
        <position position="72"/>
    </location>
    <ligand>
        <name>Zn(2+)</name>
        <dbReference type="ChEBI" id="CHEBI:29105"/>
        <label>1</label>
    </ligand>
</feature>
<dbReference type="NCBIfam" id="TIGR02386">
    <property type="entry name" value="rpoC_TIGR"/>
    <property type="match status" value="1"/>
</dbReference>
<dbReference type="CDD" id="cd02655">
    <property type="entry name" value="RNAP_beta'_C"/>
    <property type="match status" value="1"/>
</dbReference>
<feature type="binding site" evidence="7">
    <location>
        <position position="912"/>
    </location>
    <ligand>
        <name>Zn(2+)</name>
        <dbReference type="ChEBI" id="CHEBI:29105"/>
        <label>2</label>
    </ligand>
</feature>
<dbReference type="Pfam" id="PF04998">
    <property type="entry name" value="RNA_pol_Rpb1_5"/>
    <property type="match status" value="1"/>
</dbReference>
<dbReference type="SUPFAM" id="SSF64484">
    <property type="entry name" value="beta and beta-prime subunits of DNA dependent RNA-polymerase"/>
    <property type="match status" value="1"/>
</dbReference>
<organism evidence="10 11">
    <name type="scientific">Hoylesella marshii DSM 16973 = JCM 13450</name>
    <dbReference type="NCBI Taxonomy" id="862515"/>
    <lineage>
        <taxon>Bacteria</taxon>
        <taxon>Pseudomonadati</taxon>
        <taxon>Bacteroidota</taxon>
        <taxon>Bacteroidia</taxon>
        <taxon>Bacteroidales</taxon>
        <taxon>Prevotellaceae</taxon>
        <taxon>Hoylesella</taxon>
    </lineage>
</organism>
<feature type="domain" description="RNA polymerase N-terminal" evidence="9">
    <location>
        <begin position="261"/>
        <end position="540"/>
    </location>
</feature>
<gene>
    <name evidence="7 10" type="primary">rpoC</name>
    <name evidence="10" type="ORF">HMPREF0658_2312</name>
</gene>
<dbReference type="Gene3D" id="1.10.1790.20">
    <property type="match status" value="1"/>
</dbReference>
<name>E0NVV7_9BACT</name>
<dbReference type="GO" id="GO:0000287">
    <property type="term" value="F:magnesium ion binding"/>
    <property type="evidence" value="ECO:0007669"/>
    <property type="project" value="UniProtKB-UniRule"/>
</dbReference>
<feature type="binding site" evidence="7">
    <location>
        <position position="488"/>
    </location>
    <ligand>
        <name>Mg(2+)</name>
        <dbReference type="ChEBI" id="CHEBI:18420"/>
    </ligand>
</feature>
<comment type="subunit">
    <text evidence="7">The RNAP catalytic core consists of 2 alpha, 1 beta, 1 beta' and 1 omega subunit. When a sigma factor is associated with the core the holoenzyme is formed, which can initiate transcription.</text>
</comment>
<dbReference type="Gene3D" id="1.10.132.30">
    <property type="match status" value="1"/>
</dbReference>
<comment type="caution">
    <text evidence="10">The sequence shown here is derived from an EMBL/GenBank/DDBJ whole genome shotgun (WGS) entry which is preliminary data.</text>
</comment>
<dbReference type="Pfam" id="PF04983">
    <property type="entry name" value="RNA_pol_Rpb1_3"/>
    <property type="match status" value="1"/>
</dbReference>
<keyword evidence="11" id="KW-1185">Reference proteome</keyword>
<dbReference type="Gene3D" id="1.10.40.90">
    <property type="match status" value="1"/>
</dbReference>
<keyword evidence="2 7" id="KW-0808">Transferase</keyword>
<feature type="binding site" evidence="7">
    <location>
        <position position="85"/>
    </location>
    <ligand>
        <name>Zn(2+)</name>
        <dbReference type="ChEBI" id="CHEBI:29105"/>
        <label>1</label>
    </ligand>
</feature>
<dbReference type="GO" id="GO:0008270">
    <property type="term" value="F:zinc ion binding"/>
    <property type="evidence" value="ECO:0007669"/>
    <property type="project" value="UniProtKB-UniRule"/>
</dbReference>
<comment type="cofactor">
    <cofactor evidence="7">
        <name>Zn(2+)</name>
        <dbReference type="ChEBI" id="CHEBI:29105"/>
    </cofactor>
    <text evidence="7">Binds 2 Zn(2+) ions per subunit.</text>
</comment>
<dbReference type="GO" id="GO:0003677">
    <property type="term" value="F:DNA binding"/>
    <property type="evidence" value="ECO:0007669"/>
    <property type="project" value="UniProtKB-UniRule"/>
</dbReference>
<dbReference type="SMART" id="SM00663">
    <property type="entry name" value="RPOLA_N"/>
    <property type="match status" value="1"/>
</dbReference>
<dbReference type="InterPro" id="IPR038120">
    <property type="entry name" value="Rpb1_funnel_sf"/>
</dbReference>
<accession>E0NVV7</accession>
<dbReference type="Gene3D" id="1.10.150.390">
    <property type="match status" value="1"/>
</dbReference>
<dbReference type="HOGENOM" id="CLU_000524_3_1_10"/>
<sequence>MKINMAFKKDSKIKSNFSKITIGLASPEEILENSYGEVTKPETINYRTYKPERDGLFCERIFGPTKDYECACGKYKRIRYKGIVCDRCGVEVTEKKVRRERSGHIELVVPVAHIWYFRSLPNKIGYLLGMPTKKLESVVYYEKYIVINPGILAGRKNADGEEVNGSHKFDLLSEDEYLDIVDNLVESGNANLDDSHPDKFVAKMGAEAVYDLLAGLDLDAISYELRDRANSDSSQQRKTEALKRLQVVEAFRSCKDTNHPEWMIMKIIPVIPPELRPLVPLDGGRFATSDLNDLYRRVIIRNNRLKRLVEIKAPEVILRNEKRMLQEAVDSLFDNSRKSSAVKSESNRPLKSLSDSLKGKQGRFRQNLLGKRVDYSARSVIVVGPELKMGECGLPKLMAAELYKPFIIRKLIERGIVKTVKSAKKIVDRREPVIWDILENVMKGHPVMLNRAPTLHRLGIQAFQPKLIEGKAIQLHPLACTAFNADFDGDQMAVHLPLSNEAILEAQILMLQSHNILNPANGAPITVPSQDMVLGLYYITKIRPGAKGQGLIFYGPEEAIIAHNEGKCDLHAPVKVYVNDLIDGKLQRTLVETSVGRVIVNGIIPEEVGYVNKIISKKSLRDIIADTIKVVGFARACEFLDGIKNLGYRMAYLAGLSFNLDDIIIPVEKEKLIANGNEEVRQITENYNMGFITDNERYNQVIDTWTHINNDIGNVLMKQMTEADQGFNAVFMMLDSGARGSKDQIKQLSGIRGLMAKPQKAGAEGAQIIENPILSNFKEGMSVLEYFIASHGARKGLADTAMKTADAGYLTRRLVDVSHDVIINEEDCGTLRGLVCTALKNGDEVISTLSERILGRVSVHDIIHPTTGELICAAGEEITEAKAQAIEDSPIESVEIRSVLTCESKHGVCMKCYGRNLATARMVQKGEAVGVIAAQAIGEPGTQLTLRTFHAGGVASNAAANASIVAKSDVRLEFDELRTVPFTESGEQGNVDCQMVVSRLAEVRFVDPNTGIVLSNVNVPYGSSLYHKQDDIVKAGELVARWDPFNAVIVTEYAGTLKFNDVVEGVTFRAETDETTGLTEKIIIDAKDKSKVPTCDIINADGEVVGTYNFPVGGHVIVDNGQKVQTGTTLVKIPRAVGKAGDITGGLPRVTELFEARNPSNPAVVSEIDGEVTMGKVKRGNREIVVTSKTGEQRKYLVSLSKQILVQEHDAVRAGTPLSDGVITPSDILAIKGPTAVQEYIVNEVQDVYRLQGVKINDKHFEIIVRQMMRKVLINDPGDTTFLEQEMVDKLDFAEENDRIWGKKVVVDAGDSEVLRPGQIVSARKLRDENSNLKRRDLKLVQVRDAMAATSTQILQGITRASLQTKSFMSAASFQETTKVLNEAAIRGKVDRLEGMKENVICGHLIPAGTGLREFDKIIVGSKEEYERMQANKKNVIDFSEKQPAEMPAQ</sequence>
<evidence type="ECO:0000256" key="1">
    <source>
        <dbReference type="ARBA" id="ARBA00022478"/>
    </source>
</evidence>
<comment type="function">
    <text evidence="7 8">DNA-dependent RNA polymerase catalyzes the transcription of DNA into RNA using the four ribonucleoside triphosphates as substrates.</text>
</comment>
<dbReference type="CDD" id="cd01609">
    <property type="entry name" value="RNAP_beta'_N"/>
    <property type="match status" value="1"/>
</dbReference>
<dbReference type="InterPro" id="IPR006592">
    <property type="entry name" value="RNA_pol_N"/>
</dbReference>
<dbReference type="GO" id="GO:0006351">
    <property type="term" value="P:DNA-templated transcription"/>
    <property type="evidence" value="ECO:0007669"/>
    <property type="project" value="UniProtKB-UniRule"/>
</dbReference>
<keyword evidence="4 7" id="KW-0479">Metal-binding</keyword>
<dbReference type="InterPro" id="IPR007083">
    <property type="entry name" value="RNA_pol_Rpb1_4"/>
</dbReference>
<dbReference type="Gene3D" id="4.10.860.120">
    <property type="entry name" value="RNA polymerase II, clamp domain"/>
    <property type="match status" value="1"/>
</dbReference>
<dbReference type="InterPro" id="IPR012754">
    <property type="entry name" value="DNA-dir_RpoC_beta_prime_bact"/>
</dbReference>
<evidence type="ECO:0000256" key="6">
    <source>
        <dbReference type="ARBA" id="ARBA00048552"/>
    </source>
</evidence>
<dbReference type="InterPro" id="IPR000722">
    <property type="entry name" value="RNA_pol_asu"/>
</dbReference>
<keyword evidence="7" id="KW-0862">Zinc</keyword>